<dbReference type="Proteomes" id="UP000002669">
    <property type="component" value="Unassembled WGS sequence"/>
</dbReference>
<dbReference type="eggNOG" id="ENOG502QV1E">
    <property type="taxonomic scope" value="Eukaryota"/>
</dbReference>
<dbReference type="RefSeq" id="XP_003172738.1">
    <property type="nucleotide sequence ID" value="XM_003172690.1"/>
</dbReference>
<keyword evidence="2" id="KW-1185">Reference proteome</keyword>
<organism evidence="2">
    <name type="scientific">Arthroderma gypseum (strain ATCC MYA-4604 / CBS 118893)</name>
    <name type="common">Microsporum gypseum</name>
    <dbReference type="NCBI Taxonomy" id="535722"/>
    <lineage>
        <taxon>Eukaryota</taxon>
        <taxon>Fungi</taxon>
        <taxon>Dikarya</taxon>
        <taxon>Ascomycota</taxon>
        <taxon>Pezizomycotina</taxon>
        <taxon>Eurotiomycetes</taxon>
        <taxon>Eurotiomycetidae</taxon>
        <taxon>Onygenales</taxon>
        <taxon>Arthrodermataceae</taxon>
        <taxon>Nannizzia</taxon>
    </lineage>
</organism>
<proteinExistence type="predicted"/>
<keyword evidence="1" id="KW-0808">Transferase</keyword>
<accession>E4UVK0</accession>
<gene>
    <name evidence="1" type="ORF">MGYG_05324</name>
</gene>
<protein>
    <submittedName>
        <fullName evidence="1">Phosphotransferase enzyme family protein</fullName>
    </submittedName>
</protein>
<evidence type="ECO:0000313" key="2">
    <source>
        <dbReference type="Proteomes" id="UP000002669"/>
    </source>
</evidence>
<name>E4UVK0_ARTGP</name>
<dbReference type="InterPro" id="IPR051035">
    <property type="entry name" value="Mito_inheritance_9"/>
</dbReference>
<dbReference type="GO" id="GO:0016740">
    <property type="term" value="F:transferase activity"/>
    <property type="evidence" value="ECO:0007669"/>
    <property type="project" value="UniProtKB-KW"/>
</dbReference>
<dbReference type="STRING" id="535722.E4UVK0"/>
<dbReference type="GeneID" id="10028014"/>
<dbReference type="InParanoid" id="E4UVK0"/>
<reference evidence="2" key="1">
    <citation type="journal article" date="2012" name="MBio">
        <title>Comparative genome analysis of Trichophyton rubrum and related dermatophytes reveals candidate genes involved in infection.</title>
        <authorList>
            <person name="Martinez D.A."/>
            <person name="Oliver B.G."/>
            <person name="Graeser Y."/>
            <person name="Goldberg J.M."/>
            <person name="Li W."/>
            <person name="Martinez-Rossi N.M."/>
            <person name="Monod M."/>
            <person name="Shelest E."/>
            <person name="Barton R.C."/>
            <person name="Birch E."/>
            <person name="Brakhage A.A."/>
            <person name="Chen Z."/>
            <person name="Gurr S.J."/>
            <person name="Heiman D."/>
            <person name="Heitman J."/>
            <person name="Kosti I."/>
            <person name="Rossi A."/>
            <person name="Saif S."/>
            <person name="Samalova M."/>
            <person name="Saunders C.W."/>
            <person name="Shea T."/>
            <person name="Summerbell R.C."/>
            <person name="Xu J."/>
            <person name="Young S."/>
            <person name="Zeng Q."/>
            <person name="Birren B.W."/>
            <person name="Cuomo C.A."/>
            <person name="White T.C."/>
        </authorList>
    </citation>
    <scope>NUCLEOTIDE SEQUENCE [LARGE SCALE GENOMIC DNA]</scope>
    <source>
        <strain evidence="2">ATCC MYA-4604 / CBS 118893</strain>
    </source>
</reference>
<sequence length="438" mass="48854">MDDGKEVIAKIPNPNAGRAHFLTFSEVATMDFVSQELFTYTSTKVYSWCSDASKSRVGAEYIIMGKTPGAQLSTFLDNMDVVQKSKIVENIVLFEKSLALNPFPAYGSLYYSDSDTTREKFTVGATNYRKYFDDGRGSLALDRGLWFSTEDYVAANAKWERESIISLGPSPRLQGVFNGPNIYQPSKAAKLHALDLYLSISKYPFPTIKIPIKVYYGTLISTPTIPSSYRAPFSTSASTGILGLRWSHSGKAQISFPENFDDLQSEEKIYAKKLRDEQALYVLYEIELLRQCRAAGSALHGRDTLVSRLMGLAGSLFTDGEPVVLGYLMQAVDRWGEIVGVDAAGEPLVPCPIDVTDTERAKQRADQQKWEGVELMDEIFQYLGAYSGRDGFVSPDDYEVKMQHVITSQEAFLQSMAGSDEGKTEQWRKDGPLLFPKF</sequence>
<dbReference type="EMBL" id="DS989825">
    <property type="protein sequence ID" value="EFR02327.1"/>
    <property type="molecule type" value="Genomic_DNA"/>
</dbReference>
<dbReference type="AlphaFoldDB" id="E4UVK0"/>
<dbReference type="OrthoDB" id="2906425at2759"/>
<dbReference type="VEuPathDB" id="FungiDB:MGYG_05324"/>
<dbReference type="PANTHER" id="PTHR36091">
    <property type="entry name" value="ALTERED INHERITANCE OF MITOCHONDRIA PROTEIN 9, MITOCHONDRIAL"/>
    <property type="match status" value="1"/>
</dbReference>
<dbReference type="HOGENOM" id="CLU_756439_0_0_1"/>
<dbReference type="PANTHER" id="PTHR36091:SF1">
    <property type="entry name" value="ALTERED INHERITANCE OF MITOCHONDRIA PROTEIN 9, MITOCHONDRIAL"/>
    <property type="match status" value="1"/>
</dbReference>
<evidence type="ECO:0000313" key="1">
    <source>
        <dbReference type="EMBL" id="EFR02327.1"/>
    </source>
</evidence>
<dbReference type="GO" id="GO:0005739">
    <property type="term" value="C:mitochondrion"/>
    <property type="evidence" value="ECO:0007669"/>
    <property type="project" value="TreeGrafter"/>
</dbReference>